<evidence type="ECO:0000313" key="3">
    <source>
        <dbReference type="Proteomes" id="UP001600888"/>
    </source>
</evidence>
<name>A0ABR4DYF5_9PEZI</name>
<keyword evidence="3" id="KW-1185">Reference proteome</keyword>
<feature type="compositionally biased region" description="Basic and acidic residues" evidence="1">
    <location>
        <begin position="1"/>
        <end position="20"/>
    </location>
</feature>
<protein>
    <submittedName>
        <fullName evidence="2">Uncharacterized protein</fullName>
    </submittedName>
</protein>
<feature type="compositionally biased region" description="Polar residues" evidence="1">
    <location>
        <begin position="21"/>
        <end position="32"/>
    </location>
</feature>
<accession>A0ABR4DYF5</accession>
<sequence length="82" mass="9603">MQNQGEARERFPRRSRDTLRTHGSGSTEVKKTNQLPQLSSLLTDCVRFDNLRPALFSGFLWRLSGVLQHVRTWYYCMCMDAH</sequence>
<reference evidence="2 3" key="1">
    <citation type="submission" date="2024-03" db="EMBL/GenBank/DDBJ databases">
        <title>A high-quality draft genome sequence of Diaporthe vaccinii, a causative agent of upright dieback and viscid rot disease in cranberry plants.</title>
        <authorList>
            <person name="Sarrasin M."/>
            <person name="Lang B.F."/>
            <person name="Burger G."/>
        </authorList>
    </citation>
    <scope>NUCLEOTIDE SEQUENCE [LARGE SCALE GENOMIC DNA]</scope>
    <source>
        <strain evidence="2 3">IS7</strain>
    </source>
</reference>
<comment type="caution">
    <text evidence="2">The sequence shown here is derived from an EMBL/GenBank/DDBJ whole genome shotgun (WGS) entry which is preliminary data.</text>
</comment>
<gene>
    <name evidence="2" type="ORF">FJTKL_02434</name>
</gene>
<evidence type="ECO:0000313" key="2">
    <source>
        <dbReference type="EMBL" id="KAL2275210.1"/>
    </source>
</evidence>
<feature type="region of interest" description="Disordered" evidence="1">
    <location>
        <begin position="1"/>
        <end position="32"/>
    </location>
</feature>
<dbReference type="EMBL" id="JBAWTH010000140">
    <property type="protein sequence ID" value="KAL2275210.1"/>
    <property type="molecule type" value="Genomic_DNA"/>
</dbReference>
<proteinExistence type="predicted"/>
<dbReference type="Proteomes" id="UP001600888">
    <property type="component" value="Unassembled WGS sequence"/>
</dbReference>
<evidence type="ECO:0000256" key="1">
    <source>
        <dbReference type="SAM" id="MobiDB-lite"/>
    </source>
</evidence>
<organism evidence="2 3">
    <name type="scientific">Diaporthe vaccinii</name>
    <dbReference type="NCBI Taxonomy" id="105482"/>
    <lineage>
        <taxon>Eukaryota</taxon>
        <taxon>Fungi</taxon>
        <taxon>Dikarya</taxon>
        <taxon>Ascomycota</taxon>
        <taxon>Pezizomycotina</taxon>
        <taxon>Sordariomycetes</taxon>
        <taxon>Sordariomycetidae</taxon>
        <taxon>Diaporthales</taxon>
        <taxon>Diaporthaceae</taxon>
        <taxon>Diaporthe</taxon>
        <taxon>Diaporthe eres species complex</taxon>
    </lineage>
</organism>